<organism evidence="2 3">
    <name type="scientific">Sphagnum jensenii</name>
    <dbReference type="NCBI Taxonomy" id="128206"/>
    <lineage>
        <taxon>Eukaryota</taxon>
        <taxon>Viridiplantae</taxon>
        <taxon>Streptophyta</taxon>
        <taxon>Embryophyta</taxon>
        <taxon>Bryophyta</taxon>
        <taxon>Sphagnophytina</taxon>
        <taxon>Sphagnopsida</taxon>
        <taxon>Sphagnales</taxon>
        <taxon>Sphagnaceae</taxon>
        <taxon>Sphagnum</taxon>
    </lineage>
</organism>
<dbReference type="EMBL" id="OZ023715">
    <property type="protein sequence ID" value="CAK9864449.1"/>
    <property type="molecule type" value="Genomic_DNA"/>
</dbReference>
<feature type="compositionally biased region" description="Basic and acidic residues" evidence="1">
    <location>
        <begin position="1"/>
        <end position="21"/>
    </location>
</feature>
<accession>A0ABP1API4</accession>
<protein>
    <submittedName>
        <fullName evidence="2">Uncharacterized protein</fullName>
    </submittedName>
</protein>
<keyword evidence="3" id="KW-1185">Reference proteome</keyword>
<reference evidence="2" key="1">
    <citation type="submission" date="2024-03" db="EMBL/GenBank/DDBJ databases">
        <authorList>
            <consortium name="ELIXIR-Norway"/>
            <consortium name="Elixir Norway"/>
        </authorList>
    </citation>
    <scope>NUCLEOTIDE SEQUENCE</scope>
</reference>
<evidence type="ECO:0000313" key="2">
    <source>
        <dbReference type="EMBL" id="CAK9864449.1"/>
    </source>
</evidence>
<evidence type="ECO:0000256" key="1">
    <source>
        <dbReference type="SAM" id="MobiDB-lite"/>
    </source>
</evidence>
<sequence length="88" mass="9995">MEYAMRGEREERGDSRHRETHSSPFVSDSRAHDPCAALHLALDIAPVALRWFPATRTFQRMFGREICRKFASDSASEEAASRAASREL</sequence>
<feature type="region of interest" description="Disordered" evidence="1">
    <location>
        <begin position="1"/>
        <end position="30"/>
    </location>
</feature>
<name>A0ABP1API4_9BRYO</name>
<dbReference type="Proteomes" id="UP001497522">
    <property type="component" value="Chromosome 14"/>
</dbReference>
<evidence type="ECO:0000313" key="3">
    <source>
        <dbReference type="Proteomes" id="UP001497522"/>
    </source>
</evidence>
<proteinExistence type="predicted"/>
<gene>
    <name evidence="2" type="ORF">CSSPJE1EN2_LOCUS7444</name>
</gene>